<organism evidence="2 3">
    <name type="scientific">Chelatococcus sambhunathii</name>
    <dbReference type="NCBI Taxonomy" id="363953"/>
    <lineage>
        <taxon>Bacteria</taxon>
        <taxon>Pseudomonadati</taxon>
        <taxon>Pseudomonadota</taxon>
        <taxon>Alphaproteobacteria</taxon>
        <taxon>Hyphomicrobiales</taxon>
        <taxon>Chelatococcaceae</taxon>
        <taxon>Chelatococcus</taxon>
    </lineage>
</organism>
<accession>A0ABU1DHE8</accession>
<protein>
    <recommendedName>
        <fullName evidence="4">LytR cell envelope-related transcriptional attenuator</fullName>
    </recommendedName>
</protein>
<proteinExistence type="predicted"/>
<comment type="caution">
    <text evidence="2">The sequence shown here is derived from an EMBL/GenBank/DDBJ whole genome shotgun (WGS) entry which is preliminary data.</text>
</comment>
<dbReference type="EMBL" id="JADBEO010000027">
    <property type="protein sequence ID" value="MDR4307553.1"/>
    <property type="molecule type" value="Genomic_DNA"/>
</dbReference>
<name>A0ABU1DHE8_9HYPH</name>
<dbReference type="Proteomes" id="UP001181622">
    <property type="component" value="Unassembled WGS sequence"/>
</dbReference>
<feature type="transmembrane region" description="Helical" evidence="1">
    <location>
        <begin position="45"/>
        <end position="63"/>
    </location>
</feature>
<evidence type="ECO:0000313" key="2">
    <source>
        <dbReference type="EMBL" id="MDR4307553.1"/>
    </source>
</evidence>
<keyword evidence="1" id="KW-0812">Transmembrane</keyword>
<evidence type="ECO:0008006" key="4">
    <source>
        <dbReference type="Google" id="ProtNLM"/>
    </source>
</evidence>
<keyword evidence="1" id="KW-0472">Membrane</keyword>
<dbReference type="RefSeq" id="WP_309392494.1">
    <property type="nucleotide sequence ID" value="NZ_JADBEO010000027.1"/>
</dbReference>
<evidence type="ECO:0000313" key="3">
    <source>
        <dbReference type="Proteomes" id="UP001181622"/>
    </source>
</evidence>
<keyword evidence="3" id="KW-1185">Reference proteome</keyword>
<keyword evidence="1" id="KW-1133">Transmembrane helix</keyword>
<evidence type="ECO:0000256" key="1">
    <source>
        <dbReference type="SAM" id="Phobius"/>
    </source>
</evidence>
<gene>
    <name evidence="2" type="ORF">IHQ68_13090</name>
</gene>
<feature type="transmembrane region" description="Helical" evidence="1">
    <location>
        <begin position="20"/>
        <end position="38"/>
    </location>
</feature>
<sequence>MLGHPLDELLHGLAASPASIILAVASAALFVFGVFRIVRARRAGLLPLAAIAGSVLLVAGALLNSAHDRGGVELASIQSGGAAQHRDSTGAIPAGTVYIQVPDMDARFAADGVSKALRAAGFKSPGIEVVASGSPSRPEVRYFNPADRPVAERVASIASSQGLSGAAVRAMATYKAPAGQVELWYPQ</sequence>
<reference evidence="2" key="1">
    <citation type="submission" date="2020-10" db="EMBL/GenBank/DDBJ databases">
        <authorList>
            <person name="Abbas A."/>
            <person name="Razzaq R."/>
            <person name="Waqas M."/>
            <person name="Abbas N."/>
            <person name="Nielsen T.K."/>
            <person name="Hansen L.H."/>
            <person name="Hussain S."/>
            <person name="Shahid M."/>
        </authorList>
    </citation>
    <scope>NUCLEOTIDE SEQUENCE</scope>
    <source>
        <strain evidence="2">S14</strain>
    </source>
</reference>